<dbReference type="PANTHER" id="PTHR43848">
    <property type="entry name" value="PUTRESCINE TRANSPORT SYSTEM PERMEASE PROTEIN POTI"/>
    <property type="match status" value="1"/>
</dbReference>
<comment type="function">
    <text evidence="9">Required for the activity of the bacterial periplasmic transport system of putrescine and spermidine.</text>
</comment>
<feature type="transmembrane region" description="Helical" evidence="11">
    <location>
        <begin position="84"/>
        <end position="104"/>
    </location>
</feature>
<evidence type="ECO:0000259" key="12">
    <source>
        <dbReference type="PROSITE" id="PS50928"/>
    </source>
</evidence>
<feature type="domain" description="ABC transmembrane type-1" evidence="12">
    <location>
        <begin position="80"/>
        <end position="275"/>
    </location>
</feature>
<feature type="transmembrane region" description="Helical" evidence="11">
    <location>
        <begin position="204"/>
        <end position="221"/>
    </location>
</feature>
<evidence type="ECO:0000256" key="11">
    <source>
        <dbReference type="RuleBase" id="RU363032"/>
    </source>
</evidence>
<name>A0A327JRV5_9HYPH</name>
<accession>A0A327JRV5</accession>
<dbReference type="OrthoDB" id="9782004at2"/>
<dbReference type="EMBL" id="NPEV01000016">
    <property type="protein sequence ID" value="RAI27622.1"/>
    <property type="molecule type" value="Genomic_DNA"/>
</dbReference>
<comment type="subcellular location">
    <subcellularLocation>
        <location evidence="1">Cell inner membrane</location>
        <topology evidence="1">Multi-pass membrane protein</topology>
    </subcellularLocation>
    <subcellularLocation>
        <location evidence="11">Cell membrane</location>
        <topology evidence="11">Multi-pass membrane protein</topology>
    </subcellularLocation>
</comment>
<feature type="transmembrane region" description="Helical" evidence="11">
    <location>
        <begin position="116"/>
        <end position="140"/>
    </location>
</feature>
<keyword evidence="3 11" id="KW-0813">Transport</keyword>
<dbReference type="GO" id="GO:0005886">
    <property type="term" value="C:plasma membrane"/>
    <property type="evidence" value="ECO:0007669"/>
    <property type="project" value="UniProtKB-SubCell"/>
</dbReference>
<feature type="transmembrane region" description="Helical" evidence="11">
    <location>
        <begin position="254"/>
        <end position="275"/>
    </location>
</feature>
<protein>
    <recommendedName>
        <fullName evidence="10">Spermidine/putrescine transport system permease protein PotC</fullName>
    </recommendedName>
</protein>
<evidence type="ECO:0000313" key="13">
    <source>
        <dbReference type="EMBL" id="RAI27622.1"/>
    </source>
</evidence>
<dbReference type="Pfam" id="PF00528">
    <property type="entry name" value="BPD_transp_1"/>
    <property type="match status" value="1"/>
</dbReference>
<sequence length="280" mass="30971">MCAPPRGREATTVAGKRHFDVRRQPGFAFVAMFSFFALYLPMALLVVYAFNAGDSLALWEGFSFRWFVSAWQNDTVQDATLRSVIIAVCAAVLATSAATMAALATTRTRPYRGQTFTYALINQPLMIPEIVTAVALLIVFSRIKVWTDYSGLGYLIAAHTAFCVPFAYLPIRARLESMDLSLEVAAADLYATPWKAFRYITLPLLRPGIIAGFMLAFVISLDDVVITEFVKSGGQDTLPTYMLGQLRRVVTPEINAIATVFLAFSVVIVTAFFLMTRKKT</sequence>
<feature type="transmembrane region" description="Helical" evidence="11">
    <location>
        <begin position="26"/>
        <end position="50"/>
    </location>
</feature>
<dbReference type="InterPro" id="IPR051789">
    <property type="entry name" value="Bact_Polyamine_Transport"/>
</dbReference>
<proteinExistence type="inferred from homology"/>
<evidence type="ECO:0000313" key="14">
    <source>
        <dbReference type="Proteomes" id="UP000249299"/>
    </source>
</evidence>
<evidence type="ECO:0000256" key="8">
    <source>
        <dbReference type="ARBA" id="ARBA00023136"/>
    </source>
</evidence>
<dbReference type="InterPro" id="IPR000515">
    <property type="entry name" value="MetI-like"/>
</dbReference>
<dbReference type="PROSITE" id="PS50928">
    <property type="entry name" value="ABC_TM1"/>
    <property type="match status" value="1"/>
</dbReference>
<dbReference type="SUPFAM" id="SSF161098">
    <property type="entry name" value="MetI-like"/>
    <property type="match status" value="1"/>
</dbReference>
<evidence type="ECO:0000256" key="3">
    <source>
        <dbReference type="ARBA" id="ARBA00022448"/>
    </source>
</evidence>
<evidence type="ECO:0000256" key="6">
    <source>
        <dbReference type="ARBA" id="ARBA00022692"/>
    </source>
</evidence>
<evidence type="ECO:0000256" key="5">
    <source>
        <dbReference type="ARBA" id="ARBA00022519"/>
    </source>
</evidence>
<organism evidence="13 14">
    <name type="scientific">Rhodobium orientis</name>
    <dbReference type="NCBI Taxonomy" id="34017"/>
    <lineage>
        <taxon>Bacteria</taxon>
        <taxon>Pseudomonadati</taxon>
        <taxon>Pseudomonadota</taxon>
        <taxon>Alphaproteobacteria</taxon>
        <taxon>Hyphomicrobiales</taxon>
        <taxon>Rhodobiaceae</taxon>
        <taxon>Rhodobium</taxon>
    </lineage>
</organism>
<evidence type="ECO:0000256" key="2">
    <source>
        <dbReference type="ARBA" id="ARBA00007069"/>
    </source>
</evidence>
<keyword evidence="8 11" id="KW-0472">Membrane</keyword>
<gene>
    <name evidence="13" type="ORF">CH339_09605</name>
</gene>
<dbReference type="Gene3D" id="1.10.3720.10">
    <property type="entry name" value="MetI-like"/>
    <property type="match status" value="1"/>
</dbReference>
<dbReference type="CDD" id="cd06261">
    <property type="entry name" value="TM_PBP2"/>
    <property type="match status" value="1"/>
</dbReference>
<comment type="caution">
    <text evidence="13">The sequence shown here is derived from an EMBL/GenBank/DDBJ whole genome shotgun (WGS) entry which is preliminary data.</text>
</comment>
<evidence type="ECO:0000256" key="4">
    <source>
        <dbReference type="ARBA" id="ARBA00022475"/>
    </source>
</evidence>
<dbReference type="InterPro" id="IPR035906">
    <property type="entry name" value="MetI-like_sf"/>
</dbReference>
<keyword evidence="7 11" id="KW-1133">Transmembrane helix</keyword>
<dbReference type="Proteomes" id="UP000249299">
    <property type="component" value="Unassembled WGS sequence"/>
</dbReference>
<keyword evidence="6 11" id="KW-0812">Transmembrane</keyword>
<evidence type="ECO:0000256" key="7">
    <source>
        <dbReference type="ARBA" id="ARBA00022989"/>
    </source>
</evidence>
<evidence type="ECO:0000256" key="9">
    <source>
        <dbReference type="ARBA" id="ARBA00037216"/>
    </source>
</evidence>
<evidence type="ECO:0000256" key="1">
    <source>
        <dbReference type="ARBA" id="ARBA00004429"/>
    </source>
</evidence>
<evidence type="ECO:0000256" key="10">
    <source>
        <dbReference type="ARBA" id="ARBA00039580"/>
    </source>
</evidence>
<dbReference type="GO" id="GO:0055085">
    <property type="term" value="P:transmembrane transport"/>
    <property type="evidence" value="ECO:0007669"/>
    <property type="project" value="InterPro"/>
</dbReference>
<keyword evidence="5" id="KW-0997">Cell inner membrane</keyword>
<comment type="similarity">
    <text evidence="2">Belongs to the binding-protein-dependent transport system permease family. CysTW subfamily.</text>
</comment>
<feature type="transmembrane region" description="Helical" evidence="11">
    <location>
        <begin position="152"/>
        <end position="171"/>
    </location>
</feature>
<dbReference type="PANTHER" id="PTHR43848:SF5">
    <property type="entry name" value="SPERMIDINE_PUTRESCINE TRANSPORT SYSTEM PERMEASE PROTEIN POTC"/>
    <property type="match status" value="1"/>
</dbReference>
<dbReference type="AlphaFoldDB" id="A0A327JRV5"/>
<keyword evidence="14" id="KW-1185">Reference proteome</keyword>
<keyword evidence="4" id="KW-1003">Cell membrane</keyword>
<reference evidence="13 14" key="1">
    <citation type="submission" date="2017-07" db="EMBL/GenBank/DDBJ databases">
        <title>Draft Genome Sequences of Select Purple Nonsulfur Bacteria.</title>
        <authorList>
            <person name="Lasarre B."/>
            <person name="Mckinlay J.B."/>
        </authorList>
    </citation>
    <scope>NUCLEOTIDE SEQUENCE [LARGE SCALE GENOMIC DNA]</scope>
    <source>
        <strain evidence="13 14">DSM 11290</strain>
    </source>
</reference>